<evidence type="ECO:0000256" key="1">
    <source>
        <dbReference type="ARBA" id="ARBA00004141"/>
    </source>
</evidence>
<keyword evidence="4 5" id="KW-0472">Membrane</keyword>
<dbReference type="Gene3D" id="1.20.58.340">
    <property type="entry name" value="Magnesium transport protein CorA, transmembrane region"/>
    <property type="match status" value="1"/>
</dbReference>
<keyword evidence="2 5" id="KW-0812">Transmembrane</keyword>
<comment type="subcellular location">
    <subcellularLocation>
        <location evidence="1">Membrane</location>
        <topology evidence="1">Multi-pass membrane protein</topology>
    </subcellularLocation>
</comment>
<protein>
    <submittedName>
        <fullName evidence="6">Uncharacterized protein</fullName>
    </submittedName>
</protein>
<comment type="caution">
    <text evidence="6">The sequence shown here is derived from an EMBL/GenBank/DDBJ whole genome shotgun (WGS) entry which is preliminary data.</text>
</comment>
<proteinExistence type="predicted"/>
<dbReference type="InterPro" id="IPR002523">
    <property type="entry name" value="MgTranspt_CorA/ZnTranspt_ZntB"/>
</dbReference>
<evidence type="ECO:0000256" key="5">
    <source>
        <dbReference type="SAM" id="Phobius"/>
    </source>
</evidence>
<dbReference type="Pfam" id="PF01544">
    <property type="entry name" value="CorA"/>
    <property type="match status" value="1"/>
</dbReference>
<feature type="transmembrane region" description="Helical" evidence="5">
    <location>
        <begin position="388"/>
        <end position="410"/>
    </location>
</feature>
<dbReference type="InterPro" id="IPR045863">
    <property type="entry name" value="CorA_TM1_TM2"/>
</dbReference>
<evidence type="ECO:0000313" key="6">
    <source>
        <dbReference type="EMBL" id="KAH0536595.1"/>
    </source>
</evidence>
<dbReference type="GO" id="GO:0046873">
    <property type="term" value="F:metal ion transmembrane transporter activity"/>
    <property type="evidence" value="ECO:0007669"/>
    <property type="project" value="InterPro"/>
</dbReference>
<evidence type="ECO:0000256" key="3">
    <source>
        <dbReference type="ARBA" id="ARBA00022989"/>
    </source>
</evidence>
<keyword evidence="3 5" id="KW-1133">Transmembrane helix</keyword>
<dbReference type="GO" id="GO:0016020">
    <property type="term" value="C:membrane"/>
    <property type="evidence" value="ECO:0007669"/>
    <property type="project" value="UniProtKB-SubCell"/>
</dbReference>
<sequence>MEGLARMLQNPYGSSENLLGRMLIVEDLTADLVELLGSSLEIDPLFFASHLHTSRSRKTAKLPDTRLLPSAAKHLKFLSATYHRPISFAADPVPGKLLCDANVWRKVGAWPAPNSVSVGYAMRVFSTLVNFNNSGIWFGLALVDPPVGNTFFMDGRGQQEAQTPVLLRSEQFQGGYDAFPFTKPSSSEGVHSPPRCSLFDDLIYCWMEELPSVFDPRAPTLLSLSYYPLKIIVAEWMNFANLMHYTVENLEYSIEDLSTSLSEFQRLESDLRRLQGWRRRVVGSSSKMDSLTHAIKSLSSEPPFLETWESLLGDIEHVIYRTNMYGQRLDALVPVLSSYVQVVESRGSIAEAKSITRLTYLALVFLPLTFVSGLFSMSEDILPGRKNFWIYFAVAIPLTVVVLFTVARLLT</sequence>
<feature type="transmembrane region" description="Helical" evidence="5">
    <location>
        <begin position="358"/>
        <end position="376"/>
    </location>
</feature>
<organism evidence="6 7">
    <name type="scientific">Glutinoglossum americanum</name>
    <dbReference type="NCBI Taxonomy" id="1670608"/>
    <lineage>
        <taxon>Eukaryota</taxon>
        <taxon>Fungi</taxon>
        <taxon>Dikarya</taxon>
        <taxon>Ascomycota</taxon>
        <taxon>Pezizomycotina</taxon>
        <taxon>Geoglossomycetes</taxon>
        <taxon>Geoglossales</taxon>
        <taxon>Geoglossaceae</taxon>
        <taxon>Glutinoglossum</taxon>
    </lineage>
</organism>
<dbReference type="SUPFAM" id="SSF144083">
    <property type="entry name" value="Magnesium transport protein CorA, transmembrane region"/>
    <property type="match status" value="1"/>
</dbReference>
<evidence type="ECO:0000256" key="2">
    <source>
        <dbReference type="ARBA" id="ARBA00022692"/>
    </source>
</evidence>
<accession>A0A9P8HY35</accession>
<evidence type="ECO:0000256" key="4">
    <source>
        <dbReference type="ARBA" id="ARBA00023136"/>
    </source>
</evidence>
<dbReference type="Proteomes" id="UP000698800">
    <property type="component" value="Unassembled WGS sequence"/>
</dbReference>
<name>A0A9P8HY35_9PEZI</name>
<gene>
    <name evidence="6" type="ORF">FGG08_006553</name>
</gene>
<dbReference type="AlphaFoldDB" id="A0A9P8HY35"/>
<evidence type="ECO:0000313" key="7">
    <source>
        <dbReference type="Proteomes" id="UP000698800"/>
    </source>
</evidence>
<keyword evidence="7" id="KW-1185">Reference proteome</keyword>
<dbReference type="OrthoDB" id="5428055at2759"/>
<reference evidence="6" key="1">
    <citation type="submission" date="2021-03" db="EMBL/GenBank/DDBJ databases">
        <title>Comparative genomics and phylogenomic investigation of the class Geoglossomycetes provide insights into ecological specialization and systematics.</title>
        <authorList>
            <person name="Melie T."/>
            <person name="Pirro S."/>
            <person name="Miller A.N."/>
            <person name="Quandt A."/>
        </authorList>
    </citation>
    <scope>NUCLEOTIDE SEQUENCE</scope>
    <source>
        <strain evidence="6">GBOQ0MN5Z8</strain>
    </source>
</reference>
<dbReference type="EMBL" id="JAGHQL010000194">
    <property type="protein sequence ID" value="KAH0536595.1"/>
    <property type="molecule type" value="Genomic_DNA"/>
</dbReference>